<name>A0A7J4J1E6_9ARCH</name>
<dbReference type="PANTHER" id="PTHR30289:SF1">
    <property type="entry name" value="PEBP (PHOSPHATIDYLETHANOLAMINE-BINDING PROTEIN) FAMILY PROTEIN"/>
    <property type="match status" value="1"/>
</dbReference>
<sequence>MDKLTITSPAFRQSASIPEKYTCDGTDVNPPLEVANIPQGAKSLAIIAEDPDAVSGVFDHWVAWNLQPRENIDQNPSGIQGKNSAGVNGYSGPCPPSGTHRYFFKVFALDTVLNISESSGKQELLRAMEGHILGAGELMGLYKRKGQK</sequence>
<dbReference type="EMBL" id="DUGC01000067">
    <property type="protein sequence ID" value="HIH09877.1"/>
    <property type="molecule type" value="Genomic_DNA"/>
</dbReference>
<gene>
    <name evidence="1" type="ORF">HA254_04365</name>
</gene>
<dbReference type="Gene3D" id="3.90.280.10">
    <property type="entry name" value="PEBP-like"/>
    <property type="match status" value="1"/>
</dbReference>
<dbReference type="PANTHER" id="PTHR30289">
    <property type="entry name" value="UNCHARACTERIZED PROTEIN YBCL-RELATED"/>
    <property type="match status" value="1"/>
</dbReference>
<dbReference type="Proteomes" id="UP000565078">
    <property type="component" value="Unassembled WGS sequence"/>
</dbReference>
<accession>A0A7J4J1E6</accession>
<protein>
    <submittedName>
        <fullName evidence="1">YbhB/YbcL family Raf kinase inhibitor-like protein</fullName>
    </submittedName>
</protein>
<dbReference type="AlphaFoldDB" id="A0A7J4J1E6"/>
<organism evidence="1 2">
    <name type="scientific">Candidatus Iainarchaeum sp</name>
    <dbReference type="NCBI Taxonomy" id="3101447"/>
    <lineage>
        <taxon>Archaea</taxon>
        <taxon>Candidatus Iainarchaeota</taxon>
        <taxon>Candidatus Iainarchaeia</taxon>
        <taxon>Candidatus Iainarchaeales</taxon>
        <taxon>Candidatus Iainarchaeaceae</taxon>
        <taxon>Candidatus Iainarchaeum</taxon>
    </lineage>
</organism>
<dbReference type="Pfam" id="PF01161">
    <property type="entry name" value="PBP"/>
    <property type="match status" value="1"/>
</dbReference>
<evidence type="ECO:0000313" key="1">
    <source>
        <dbReference type="EMBL" id="HIH09877.1"/>
    </source>
</evidence>
<dbReference type="InterPro" id="IPR008914">
    <property type="entry name" value="PEBP"/>
</dbReference>
<reference evidence="2" key="1">
    <citation type="journal article" date="2020" name="bioRxiv">
        <title>A rank-normalized archaeal taxonomy based on genome phylogeny resolves widespread incomplete and uneven classifications.</title>
        <authorList>
            <person name="Rinke C."/>
            <person name="Chuvochina M."/>
            <person name="Mussig A.J."/>
            <person name="Chaumeil P.-A."/>
            <person name="Waite D.W."/>
            <person name="Whitman W.B."/>
            <person name="Parks D.H."/>
            <person name="Hugenholtz P."/>
        </authorList>
    </citation>
    <scope>NUCLEOTIDE SEQUENCE [LARGE SCALE GENOMIC DNA]</scope>
</reference>
<dbReference type="InterPro" id="IPR005247">
    <property type="entry name" value="YbhB_YbcL/LppC-like"/>
</dbReference>
<proteinExistence type="predicted"/>
<evidence type="ECO:0000313" key="2">
    <source>
        <dbReference type="Proteomes" id="UP000565078"/>
    </source>
</evidence>
<dbReference type="CDD" id="cd00865">
    <property type="entry name" value="PEBP_bact_arch"/>
    <property type="match status" value="1"/>
</dbReference>
<dbReference type="NCBIfam" id="TIGR00481">
    <property type="entry name" value="YbhB/YbcL family Raf kinase inhibitor-like protein"/>
    <property type="match status" value="1"/>
</dbReference>
<dbReference type="InterPro" id="IPR036610">
    <property type="entry name" value="PEBP-like_sf"/>
</dbReference>
<dbReference type="SUPFAM" id="SSF49777">
    <property type="entry name" value="PEBP-like"/>
    <property type="match status" value="1"/>
</dbReference>
<comment type="caution">
    <text evidence="1">The sequence shown here is derived from an EMBL/GenBank/DDBJ whole genome shotgun (WGS) entry which is preliminary data.</text>
</comment>